<evidence type="ECO:0000313" key="5">
    <source>
        <dbReference type="EMBL" id="THH17462.1"/>
    </source>
</evidence>
<dbReference type="Pfam" id="PF01565">
    <property type="entry name" value="FAD_binding_4"/>
    <property type="match status" value="1"/>
</dbReference>
<proteinExistence type="inferred from homology"/>
<dbReference type="PANTHER" id="PTHR13878:SF91">
    <property type="entry name" value="FAD BINDING DOMAIN PROTEIN (AFU_ORTHOLOGUE AFUA_6G12070)-RELATED"/>
    <property type="match status" value="1"/>
</dbReference>
<sequence length="566" mass="60633">MLNYGLLILTLSSSLSVASQTCKCLPGDTCFPSQSEWDDFAKNLSQPLISAQRPLASHDGTVLAATSNTLQYVNFEALITNAGVQQCLFNPASDSICYQGRVPSFSINVSTVADIQNTIKFASKYNLHLVVKNTGHELLGRAFGVGSVELFMHNMRGVNFSDNFVYLGAPNSAEGQYAVTVGAGVPWIELYGLAEEQNRSVAGGFSVLGTVGAGAGWPVGGGHSVLSPYYGLGVDNVLQYTVVLPNASHVIANDFQNIDIFWALRGGGAPSFGVVTSVTYKTHPNLPYTAAFYSATANSSTSYHQLFEVWNQHHNAVADAGWSGPWPFFENSLYLTLVTQGTPPTSVSANSTVEAFFSASNAIPGVNGSVAMTAQYASFYSFFYDNLVDSSRGFGLNYTALSESGTRTVESSWLLPREITAPGNASALADIYMQISTGIPFMVGGGAVAVVGPNSTAVAPAWRTALSDMTVTGSFNQTSNATEIYVVMQSVHDQIQPLRELAPVPAGGQYLNEPDFLEADWQSAQWGDNYSRLLSIKQAIDPDDLLIVHHGVNSEQWDDEVICKTT</sequence>
<accession>A0A4S4LY36</accession>
<dbReference type="Gene3D" id="3.30.465.10">
    <property type="match status" value="2"/>
</dbReference>
<organism evidence="5 6">
    <name type="scientific">Bondarzewia mesenterica</name>
    <dbReference type="NCBI Taxonomy" id="1095465"/>
    <lineage>
        <taxon>Eukaryota</taxon>
        <taxon>Fungi</taxon>
        <taxon>Dikarya</taxon>
        <taxon>Basidiomycota</taxon>
        <taxon>Agaricomycotina</taxon>
        <taxon>Agaricomycetes</taxon>
        <taxon>Russulales</taxon>
        <taxon>Bondarzewiaceae</taxon>
        <taxon>Bondarzewia</taxon>
    </lineage>
</organism>
<dbReference type="Pfam" id="PF08031">
    <property type="entry name" value="BBE"/>
    <property type="match status" value="1"/>
</dbReference>
<dbReference type="Proteomes" id="UP000310158">
    <property type="component" value="Unassembled WGS sequence"/>
</dbReference>
<dbReference type="InterPro" id="IPR036318">
    <property type="entry name" value="FAD-bd_PCMH-like_sf"/>
</dbReference>
<dbReference type="GO" id="GO:0016491">
    <property type="term" value="F:oxidoreductase activity"/>
    <property type="evidence" value="ECO:0007669"/>
    <property type="project" value="UniProtKB-KW"/>
</dbReference>
<dbReference type="OrthoDB" id="9983560at2759"/>
<dbReference type="PROSITE" id="PS51387">
    <property type="entry name" value="FAD_PCMH"/>
    <property type="match status" value="1"/>
</dbReference>
<comment type="caution">
    <text evidence="5">The sequence shown here is derived from an EMBL/GenBank/DDBJ whole genome shotgun (WGS) entry which is preliminary data.</text>
</comment>
<evidence type="ECO:0000256" key="3">
    <source>
        <dbReference type="SAM" id="SignalP"/>
    </source>
</evidence>
<dbReference type="AlphaFoldDB" id="A0A4S4LY36"/>
<keyword evidence="3" id="KW-0732">Signal</keyword>
<dbReference type="SUPFAM" id="SSF56176">
    <property type="entry name" value="FAD-binding/transporter-associated domain-like"/>
    <property type="match status" value="1"/>
</dbReference>
<evidence type="ECO:0000256" key="1">
    <source>
        <dbReference type="ARBA" id="ARBA00005466"/>
    </source>
</evidence>
<gene>
    <name evidence="5" type="ORF">EW146_g3347</name>
</gene>
<dbReference type="InterPro" id="IPR006094">
    <property type="entry name" value="Oxid_FAD_bind_N"/>
</dbReference>
<name>A0A4S4LY36_9AGAM</name>
<reference evidence="5 6" key="1">
    <citation type="submission" date="2019-02" db="EMBL/GenBank/DDBJ databases">
        <title>Genome sequencing of the rare red list fungi Bondarzewia mesenterica.</title>
        <authorList>
            <person name="Buettner E."/>
            <person name="Kellner H."/>
        </authorList>
    </citation>
    <scope>NUCLEOTIDE SEQUENCE [LARGE SCALE GENOMIC DNA]</scope>
    <source>
        <strain evidence="5 6">DSM 108281</strain>
    </source>
</reference>
<dbReference type="EMBL" id="SGPL01000110">
    <property type="protein sequence ID" value="THH17462.1"/>
    <property type="molecule type" value="Genomic_DNA"/>
</dbReference>
<dbReference type="InterPro" id="IPR050432">
    <property type="entry name" value="FAD-linked_Oxidoreductases_BP"/>
</dbReference>
<evidence type="ECO:0000256" key="2">
    <source>
        <dbReference type="ARBA" id="ARBA00023002"/>
    </source>
</evidence>
<protein>
    <recommendedName>
        <fullName evidence="4">FAD-binding PCMH-type domain-containing protein</fullName>
    </recommendedName>
</protein>
<keyword evidence="6" id="KW-1185">Reference proteome</keyword>
<dbReference type="InterPro" id="IPR016166">
    <property type="entry name" value="FAD-bd_PCMH"/>
</dbReference>
<feature type="chain" id="PRO_5020773874" description="FAD-binding PCMH-type domain-containing protein" evidence="3">
    <location>
        <begin position="19"/>
        <end position="566"/>
    </location>
</feature>
<evidence type="ECO:0000259" key="4">
    <source>
        <dbReference type="PROSITE" id="PS51387"/>
    </source>
</evidence>
<keyword evidence="2" id="KW-0560">Oxidoreductase</keyword>
<dbReference type="GO" id="GO:0071949">
    <property type="term" value="F:FAD binding"/>
    <property type="evidence" value="ECO:0007669"/>
    <property type="project" value="InterPro"/>
</dbReference>
<feature type="domain" description="FAD-binding PCMH-type" evidence="4">
    <location>
        <begin position="98"/>
        <end position="285"/>
    </location>
</feature>
<evidence type="ECO:0000313" key="6">
    <source>
        <dbReference type="Proteomes" id="UP000310158"/>
    </source>
</evidence>
<feature type="signal peptide" evidence="3">
    <location>
        <begin position="1"/>
        <end position="18"/>
    </location>
</feature>
<dbReference type="PANTHER" id="PTHR13878">
    <property type="entry name" value="GULONOLACTONE OXIDASE"/>
    <property type="match status" value="1"/>
</dbReference>
<dbReference type="InterPro" id="IPR012951">
    <property type="entry name" value="BBE"/>
</dbReference>
<comment type="similarity">
    <text evidence="1">Belongs to the oxygen-dependent FAD-linked oxidoreductase family.</text>
</comment>
<dbReference type="InterPro" id="IPR016169">
    <property type="entry name" value="FAD-bd_PCMH_sub2"/>
</dbReference>